<name>A0A1A8XTE1_9PROT</name>
<dbReference type="AlphaFoldDB" id="A0A1A8XTE1"/>
<dbReference type="EMBL" id="FLQX01000127">
    <property type="protein sequence ID" value="SBT07787.1"/>
    <property type="molecule type" value="Genomic_DNA"/>
</dbReference>
<gene>
    <name evidence="1" type="ORF">ACCAA_50043</name>
</gene>
<dbReference type="Proteomes" id="UP000199169">
    <property type="component" value="Unassembled WGS sequence"/>
</dbReference>
<protein>
    <submittedName>
        <fullName evidence="1">Uncharacterized protein</fullName>
    </submittedName>
</protein>
<evidence type="ECO:0000313" key="2">
    <source>
        <dbReference type="Proteomes" id="UP000199169"/>
    </source>
</evidence>
<evidence type="ECO:0000313" key="1">
    <source>
        <dbReference type="EMBL" id="SBT07787.1"/>
    </source>
</evidence>
<reference evidence="2" key="1">
    <citation type="submission" date="2016-06" db="EMBL/GenBank/DDBJ databases">
        <authorList>
            <person name="McIlroy S.J."/>
            <person name="Karst S.M."/>
            <person name="Albertsen M."/>
        </authorList>
    </citation>
    <scope>NUCLEOTIDE SEQUENCE [LARGE SCALE GENOMIC DNA]</scope>
</reference>
<accession>A0A1A8XTE1</accession>
<sequence>MAQREVRPGPGVPGLRTALAQVEDAHEEITQSFAVGGRHALLACRSAIRPFHGNIRCLKKPPKRQPCCRKWPN</sequence>
<proteinExistence type="predicted"/>
<dbReference type="STRING" id="1860102.ACCAA_50043"/>
<keyword evidence="2" id="KW-1185">Reference proteome</keyword>
<organism evidence="1 2">
    <name type="scientific">Candidatus Accumulibacter aalborgensis</name>
    <dbReference type="NCBI Taxonomy" id="1860102"/>
    <lineage>
        <taxon>Bacteria</taxon>
        <taxon>Pseudomonadati</taxon>
        <taxon>Pseudomonadota</taxon>
        <taxon>Betaproteobacteria</taxon>
        <taxon>Candidatus Accumulibacter</taxon>
    </lineage>
</organism>